<accession>A0A814ML71</accession>
<feature type="domain" description="Aminoglycoside phosphotransferase" evidence="10">
    <location>
        <begin position="38"/>
        <end position="249"/>
    </location>
</feature>
<evidence type="ECO:0000313" key="11">
    <source>
        <dbReference type="EMBL" id="CAF1045062.1"/>
    </source>
</evidence>
<dbReference type="PANTHER" id="PTHR21064:SF1">
    <property type="entry name" value="HYDROXYLYSINE KINASE"/>
    <property type="match status" value="1"/>
</dbReference>
<dbReference type="EMBL" id="CAJOBB010000782">
    <property type="protein sequence ID" value="CAF3750532.1"/>
    <property type="molecule type" value="Genomic_DNA"/>
</dbReference>
<organism evidence="12 15">
    <name type="scientific">Adineta steineri</name>
    <dbReference type="NCBI Taxonomy" id="433720"/>
    <lineage>
        <taxon>Eukaryota</taxon>
        <taxon>Metazoa</taxon>
        <taxon>Spiralia</taxon>
        <taxon>Gnathifera</taxon>
        <taxon>Rotifera</taxon>
        <taxon>Eurotatoria</taxon>
        <taxon>Bdelloidea</taxon>
        <taxon>Adinetida</taxon>
        <taxon>Adinetidae</taxon>
        <taxon>Adineta</taxon>
    </lineage>
</organism>
<dbReference type="EMBL" id="CAJNON010000185">
    <property type="protein sequence ID" value="CAF1080520.1"/>
    <property type="molecule type" value="Genomic_DNA"/>
</dbReference>
<comment type="function">
    <text evidence="7">Catalyzes the GTP-dependent phosphorylation of 5-hydroxy-L-lysine.</text>
</comment>
<keyword evidence="5" id="KW-0418">Kinase</keyword>
<evidence type="ECO:0000313" key="15">
    <source>
        <dbReference type="Proteomes" id="UP000663891"/>
    </source>
</evidence>
<name>A0A814ML71_9BILA</name>
<dbReference type="SUPFAM" id="SSF56112">
    <property type="entry name" value="Protein kinase-like (PK-like)"/>
    <property type="match status" value="1"/>
</dbReference>
<dbReference type="EMBL" id="CAJOAY010000374">
    <property type="protein sequence ID" value="CAF3647083.1"/>
    <property type="molecule type" value="Genomic_DNA"/>
</dbReference>
<evidence type="ECO:0000256" key="5">
    <source>
        <dbReference type="ARBA" id="ARBA00022777"/>
    </source>
</evidence>
<dbReference type="OrthoDB" id="9973935at2759"/>
<dbReference type="EMBL" id="CAJNOE010000204">
    <property type="protein sequence ID" value="CAF1045062.1"/>
    <property type="molecule type" value="Genomic_DNA"/>
</dbReference>
<dbReference type="PANTHER" id="PTHR21064">
    <property type="entry name" value="AMINOGLYCOSIDE PHOSPHOTRANSFERASE DOMAIN-CONTAINING PROTEIN-RELATED"/>
    <property type="match status" value="1"/>
</dbReference>
<protein>
    <recommendedName>
        <fullName evidence="9">Hydroxylysine kinase</fullName>
        <ecNumber evidence="8">2.7.1.81</ecNumber>
    </recommendedName>
</protein>
<evidence type="ECO:0000259" key="10">
    <source>
        <dbReference type="Pfam" id="PF01636"/>
    </source>
</evidence>
<evidence type="ECO:0000256" key="7">
    <source>
        <dbReference type="ARBA" id="ARBA00037368"/>
    </source>
</evidence>
<evidence type="ECO:0000313" key="12">
    <source>
        <dbReference type="EMBL" id="CAF1080520.1"/>
    </source>
</evidence>
<keyword evidence="4" id="KW-0808">Transferase</keyword>
<dbReference type="Proteomes" id="UP000663860">
    <property type="component" value="Unassembled WGS sequence"/>
</dbReference>
<reference evidence="12" key="1">
    <citation type="submission" date="2021-02" db="EMBL/GenBank/DDBJ databases">
        <authorList>
            <person name="Nowell W R."/>
        </authorList>
    </citation>
    <scope>NUCLEOTIDE SEQUENCE</scope>
</reference>
<dbReference type="Pfam" id="PF01636">
    <property type="entry name" value="APH"/>
    <property type="match status" value="1"/>
</dbReference>
<evidence type="ECO:0000256" key="1">
    <source>
        <dbReference type="ARBA" id="ARBA00004496"/>
    </source>
</evidence>
<evidence type="ECO:0000256" key="9">
    <source>
        <dbReference type="ARBA" id="ARBA00040505"/>
    </source>
</evidence>
<dbReference type="EC" id="2.7.1.81" evidence="8"/>
<comment type="similarity">
    <text evidence="2">Belongs to the aminoglycoside phosphotransferase family.</text>
</comment>
<evidence type="ECO:0000313" key="14">
    <source>
        <dbReference type="EMBL" id="CAF3750532.1"/>
    </source>
</evidence>
<dbReference type="Proteomes" id="UP000663881">
    <property type="component" value="Unassembled WGS sequence"/>
</dbReference>
<comment type="catalytic activity">
    <reaction evidence="6">
        <text>(5R)-5-hydroxy-L-lysine + GTP = (5R)-5-phosphooxy-L-lysine + GDP + H(+)</text>
        <dbReference type="Rhea" id="RHEA:19049"/>
        <dbReference type="ChEBI" id="CHEBI:15378"/>
        <dbReference type="ChEBI" id="CHEBI:37565"/>
        <dbReference type="ChEBI" id="CHEBI:57882"/>
        <dbReference type="ChEBI" id="CHEBI:58189"/>
        <dbReference type="ChEBI" id="CHEBI:58357"/>
        <dbReference type="EC" id="2.7.1.81"/>
    </reaction>
</comment>
<comment type="caution">
    <text evidence="12">The sequence shown here is derived from an EMBL/GenBank/DDBJ whole genome shotgun (WGS) entry which is preliminary data.</text>
</comment>
<evidence type="ECO:0000256" key="2">
    <source>
        <dbReference type="ARBA" id="ARBA00006219"/>
    </source>
</evidence>
<dbReference type="GO" id="GO:0005737">
    <property type="term" value="C:cytoplasm"/>
    <property type="evidence" value="ECO:0007669"/>
    <property type="project" value="UniProtKB-SubCell"/>
</dbReference>
<evidence type="ECO:0000256" key="4">
    <source>
        <dbReference type="ARBA" id="ARBA00022679"/>
    </source>
</evidence>
<dbReference type="GO" id="GO:0047992">
    <property type="term" value="F:hydroxylysine kinase activity"/>
    <property type="evidence" value="ECO:0007669"/>
    <property type="project" value="UniProtKB-EC"/>
</dbReference>
<dbReference type="Gene3D" id="3.90.1200.10">
    <property type="match status" value="1"/>
</dbReference>
<sequence length="331" mass="38643">MSNSLRHLAPEFSIDEAKEIAMKFYNLNEFVCQLPSERDQNLLFQNNQSKFILKISNISEIYSIIDMQNCVMEHINTSSRCLPSLDGQMIITYKNHFIRLINYLPGVPLGNYQPHTAKLLINLGKVLGEIDKSLYEFKHESMKRDLYWNMMNAEKIINTYKHLIINKNHYEIIENILKEWIEFVIPQVSLLRCSVIHNDANDYNIIVTDEENVCLIDFGDLCETFTVCEAAIACAYIILDKDDPIDAATNLIYGYNEIFPFEKIEIDLIYYFIRMRLAMSVTISAHQKQIQPDNHYLVISEKPAWNLLEKLTNIDLNIVHQTFRSICHFSN</sequence>
<dbReference type="Proteomes" id="UP000663868">
    <property type="component" value="Unassembled WGS sequence"/>
</dbReference>
<comment type="subcellular location">
    <subcellularLocation>
        <location evidence="1">Cytoplasm</location>
    </subcellularLocation>
</comment>
<dbReference type="AlphaFoldDB" id="A0A814ML71"/>
<dbReference type="InterPro" id="IPR050249">
    <property type="entry name" value="Pseudomonas-type_ThrB"/>
</dbReference>
<dbReference type="InterPro" id="IPR011009">
    <property type="entry name" value="Kinase-like_dom_sf"/>
</dbReference>
<evidence type="ECO:0000313" key="13">
    <source>
        <dbReference type="EMBL" id="CAF3647083.1"/>
    </source>
</evidence>
<evidence type="ECO:0000256" key="8">
    <source>
        <dbReference type="ARBA" id="ARBA00038873"/>
    </source>
</evidence>
<evidence type="ECO:0000256" key="6">
    <source>
        <dbReference type="ARBA" id="ARBA00036820"/>
    </source>
</evidence>
<evidence type="ECO:0000256" key="3">
    <source>
        <dbReference type="ARBA" id="ARBA00022490"/>
    </source>
</evidence>
<gene>
    <name evidence="11" type="ORF">IZO911_LOCUS20011</name>
    <name evidence="14" type="ORF">KXQ929_LOCUS14211</name>
    <name evidence="13" type="ORF">OKA104_LOCUS8981</name>
    <name evidence="12" type="ORF">VCS650_LOCUS18987</name>
</gene>
<proteinExistence type="inferred from homology"/>
<keyword evidence="3" id="KW-0963">Cytoplasm</keyword>
<dbReference type="Proteomes" id="UP000663891">
    <property type="component" value="Unassembled WGS sequence"/>
</dbReference>
<dbReference type="InterPro" id="IPR002575">
    <property type="entry name" value="Aminoglycoside_PTrfase"/>
</dbReference>